<evidence type="ECO:0000256" key="1">
    <source>
        <dbReference type="SAM" id="MobiDB-lite"/>
    </source>
</evidence>
<protein>
    <submittedName>
        <fullName evidence="2">Uncharacterized protein</fullName>
    </submittedName>
</protein>
<dbReference type="EMBL" id="VSRR010124291">
    <property type="protein sequence ID" value="MPD00759.1"/>
    <property type="molecule type" value="Genomic_DNA"/>
</dbReference>
<dbReference type="AlphaFoldDB" id="A0A5B7K6F4"/>
<feature type="compositionally biased region" description="Polar residues" evidence="1">
    <location>
        <begin position="29"/>
        <end position="46"/>
    </location>
</feature>
<feature type="compositionally biased region" description="Low complexity" evidence="1">
    <location>
        <begin position="69"/>
        <end position="86"/>
    </location>
</feature>
<evidence type="ECO:0000313" key="2">
    <source>
        <dbReference type="EMBL" id="MPD00759.1"/>
    </source>
</evidence>
<keyword evidence="3" id="KW-1185">Reference proteome</keyword>
<dbReference type="Proteomes" id="UP000324222">
    <property type="component" value="Unassembled WGS sequence"/>
</dbReference>
<name>A0A5B7K6F4_PORTR</name>
<gene>
    <name evidence="2" type="ORF">E2C01_096255</name>
</gene>
<reference evidence="2 3" key="1">
    <citation type="submission" date="2019-05" db="EMBL/GenBank/DDBJ databases">
        <title>Another draft genome of Portunus trituberculatus and its Hox gene families provides insights of decapod evolution.</title>
        <authorList>
            <person name="Jeong J.-H."/>
            <person name="Song I."/>
            <person name="Kim S."/>
            <person name="Choi T."/>
            <person name="Kim D."/>
            <person name="Ryu S."/>
            <person name="Kim W."/>
        </authorList>
    </citation>
    <scope>NUCLEOTIDE SEQUENCE [LARGE SCALE GENOMIC DNA]</scope>
    <source>
        <tissue evidence="2">Muscle</tissue>
    </source>
</reference>
<organism evidence="2 3">
    <name type="scientific">Portunus trituberculatus</name>
    <name type="common">Swimming crab</name>
    <name type="synonym">Neptunus trituberculatus</name>
    <dbReference type="NCBI Taxonomy" id="210409"/>
    <lineage>
        <taxon>Eukaryota</taxon>
        <taxon>Metazoa</taxon>
        <taxon>Ecdysozoa</taxon>
        <taxon>Arthropoda</taxon>
        <taxon>Crustacea</taxon>
        <taxon>Multicrustacea</taxon>
        <taxon>Malacostraca</taxon>
        <taxon>Eumalacostraca</taxon>
        <taxon>Eucarida</taxon>
        <taxon>Decapoda</taxon>
        <taxon>Pleocyemata</taxon>
        <taxon>Brachyura</taxon>
        <taxon>Eubrachyura</taxon>
        <taxon>Portunoidea</taxon>
        <taxon>Portunidae</taxon>
        <taxon>Portuninae</taxon>
        <taxon>Portunus</taxon>
    </lineage>
</organism>
<comment type="caution">
    <text evidence="2">The sequence shown here is derived from an EMBL/GenBank/DDBJ whole genome shotgun (WGS) entry which is preliminary data.</text>
</comment>
<feature type="region of interest" description="Disordered" evidence="1">
    <location>
        <begin position="29"/>
        <end position="89"/>
    </location>
</feature>
<evidence type="ECO:0000313" key="3">
    <source>
        <dbReference type="Proteomes" id="UP000324222"/>
    </source>
</evidence>
<proteinExistence type="predicted"/>
<dbReference type="OrthoDB" id="264520at2759"/>
<sequence>MSPQESQEAHESASRELDSVIELLTQLSPTSCSTSPVPKLTLTPTPSDAPAQHAAMQDDVMLSPSSTLDSRCSSRTKSSGRSSSCDSKGRSVWVLWCPECGYEAEVPPGGVECFPLNYVLQKQLVLEALNSSSTIIYCDLCQDGEFW</sequence>
<accession>A0A5B7K6F4</accession>